<reference evidence="4" key="1">
    <citation type="submission" date="2019-12" db="EMBL/GenBank/DDBJ databases">
        <authorList>
            <person name="Scholz U."/>
            <person name="Mascher M."/>
            <person name="Fiebig A."/>
        </authorList>
    </citation>
    <scope>NUCLEOTIDE SEQUENCE</scope>
</reference>
<keyword evidence="2" id="KW-0472">Membrane</keyword>
<dbReference type="EMBL" id="LR743597">
    <property type="protein sequence ID" value="CAA2628255.1"/>
    <property type="molecule type" value="Genomic_DNA"/>
</dbReference>
<dbReference type="Pfam" id="PF12819">
    <property type="entry name" value="Malectin_like"/>
    <property type="match status" value="1"/>
</dbReference>
<dbReference type="PANTHER" id="PTHR45631">
    <property type="entry name" value="OS07G0107800 PROTEIN-RELATED"/>
    <property type="match status" value="1"/>
</dbReference>
<dbReference type="OrthoDB" id="1429720at2759"/>
<proteinExistence type="predicted"/>
<dbReference type="PANTHER" id="PTHR45631:SF202">
    <property type="entry name" value="SENESCENCE-INDUCED RECEPTOR-LIKE SERINE_THREONINE-PROTEIN KINASE"/>
    <property type="match status" value="1"/>
</dbReference>
<keyword evidence="2" id="KW-1133">Transmembrane helix</keyword>
<evidence type="ECO:0000313" key="6">
    <source>
        <dbReference type="Proteomes" id="UP000663760"/>
    </source>
</evidence>
<keyword evidence="2" id="KW-0812">Transmembrane</keyword>
<evidence type="ECO:0000256" key="2">
    <source>
        <dbReference type="SAM" id="Phobius"/>
    </source>
</evidence>
<organism evidence="4">
    <name type="scientific">Spirodela intermedia</name>
    <name type="common">Intermediate duckweed</name>
    <dbReference type="NCBI Taxonomy" id="51605"/>
    <lineage>
        <taxon>Eukaryota</taxon>
        <taxon>Viridiplantae</taxon>
        <taxon>Streptophyta</taxon>
        <taxon>Embryophyta</taxon>
        <taxon>Tracheophyta</taxon>
        <taxon>Spermatophyta</taxon>
        <taxon>Magnoliopsida</taxon>
        <taxon>Liliopsida</taxon>
        <taxon>Araceae</taxon>
        <taxon>Lemnoideae</taxon>
        <taxon>Spirodela</taxon>
    </lineage>
</organism>
<dbReference type="Proteomes" id="UP000663760">
    <property type="component" value="Chromosome 10"/>
</dbReference>
<comment type="subcellular location">
    <subcellularLocation>
        <location evidence="1">Membrane</location>
        <topology evidence="1">Single-pass membrane protein</topology>
    </subcellularLocation>
</comment>
<gene>
    <name evidence="4" type="ORF">SI7747_10013902</name>
    <name evidence="5" type="ORF">SI8410_10015018</name>
</gene>
<accession>A0A7I8JBN6</accession>
<dbReference type="GO" id="GO:0016020">
    <property type="term" value="C:membrane"/>
    <property type="evidence" value="ECO:0007669"/>
    <property type="project" value="UniProtKB-SubCell"/>
</dbReference>
<name>A0A7I8JBN6_SPIIN</name>
<evidence type="ECO:0000313" key="5">
    <source>
        <dbReference type="EMBL" id="CAA7404340.1"/>
    </source>
</evidence>
<feature type="transmembrane region" description="Helical" evidence="2">
    <location>
        <begin position="33"/>
        <end position="54"/>
    </location>
</feature>
<evidence type="ECO:0000256" key="1">
    <source>
        <dbReference type="ARBA" id="ARBA00004167"/>
    </source>
</evidence>
<dbReference type="InterPro" id="IPR024788">
    <property type="entry name" value="Malectin-like_Carb-bd_dom"/>
</dbReference>
<sequence length="229" mass="25115">MFCRIGNLSVLAANAVDTTAHGHPEIGWSQPPYLFFFFVLIFFCMLQPLGSLLVRAQSKELTVRVIKLSFISIDCGLAGGSGYGDEDNGLQYTGDSRYIGTGENKNVSENRFARCYGTLHCFPNGTRNCYSLSQVQSGNKYLIRAVFFYGNYDGKNSSPTFHLHIGVNFWTTVTMGSDGGLVSEIITVSRGNVIQVCLVNTGKGTPFISVLELRPLLDVMYPFANASQS</sequence>
<dbReference type="EMBL" id="LR746273">
    <property type="protein sequence ID" value="CAA7404340.1"/>
    <property type="molecule type" value="Genomic_DNA"/>
</dbReference>
<protein>
    <recommendedName>
        <fullName evidence="3">Malectin-like domain-containing protein</fullName>
    </recommendedName>
</protein>
<keyword evidence="6" id="KW-1185">Reference proteome</keyword>
<evidence type="ECO:0000259" key="3">
    <source>
        <dbReference type="Pfam" id="PF12819"/>
    </source>
</evidence>
<dbReference type="AlphaFoldDB" id="A0A7I8JBN6"/>
<evidence type="ECO:0000313" key="4">
    <source>
        <dbReference type="EMBL" id="CAA2628255.1"/>
    </source>
</evidence>
<feature type="domain" description="Malectin-like" evidence="3">
    <location>
        <begin position="73"/>
        <end position="227"/>
    </location>
</feature>